<keyword evidence="12" id="KW-1185">Reference proteome</keyword>
<evidence type="ECO:0000256" key="2">
    <source>
        <dbReference type="ARBA" id="ARBA00022670"/>
    </source>
</evidence>
<evidence type="ECO:0000313" key="12">
    <source>
        <dbReference type="Proteomes" id="UP001521116"/>
    </source>
</evidence>
<evidence type="ECO:0000313" key="11">
    <source>
        <dbReference type="EMBL" id="KAL1620272.1"/>
    </source>
</evidence>
<evidence type="ECO:0000256" key="4">
    <source>
        <dbReference type="ARBA" id="ARBA00022729"/>
    </source>
</evidence>
<dbReference type="Pfam" id="PF05572">
    <property type="entry name" value="Peptidase_M43"/>
    <property type="match status" value="1"/>
</dbReference>
<evidence type="ECO:0000256" key="5">
    <source>
        <dbReference type="ARBA" id="ARBA00022801"/>
    </source>
</evidence>
<dbReference type="Gene3D" id="3.40.390.10">
    <property type="entry name" value="Collagenase (Catalytic Domain)"/>
    <property type="match status" value="1"/>
</dbReference>
<evidence type="ECO:0000256" key="1">
    <source>
        <dbReference type="ARBA" id="ARBA00008721"/>
    </source>
</evidence>
<gene>
    <name evidence="11" type="ORF">SLS56_009706</name>
</gene>
<evidence type="ECO:0000256" key="8">
    <source>
        <dbReference type="ARBA" id="ARBA00023157"/>
    </source>
</evidence>
<dbReference type="InterPro" id="IPR024079">
    <property type="entry name" value="MetalloPept_cat_dom_sf"/>
</dbReference>
<dbReference type="CDD" id="cd04275">
    <property type="entry name" value="ZnMc_pappalysin_like"/>
    <property type="match status" value="1"/>
</dbReference>
<reference evidence="11 12" key="1">
    <citation type="submission" date="2024-02" db="EMBL/GenBank/DDBJ databases">
        <title>De novo assembly and annotation of 12 fungi associated with fruit tree decline syndrome in Ontario, Canada.</title>
        <authorList>
            <person name="Sulman M."/>
            <person name="Ellouze W."/>
            <person name="Ilyukhin E."/>
        </authorList>
    </citation>
    <scope>NUCLEOTIDE SEQUENCE [LARGE SCALE GENOMIC DNA]</scope>
    <source>
        <strain evidence="11 12">M1-105</strain>
    </source>
</reference>
<keyword evidence="2" id="KW-0645">Protease</keyword>
<name>A0ABR3SGI9_9PEZI</name>
<dbReference type="PANTHER" id="PTHR47466">
    <property type="match status" value="1"/>
</dbReference>
<evidence type="ECO:0000256" key="9">
    <source>
        <dbReference type="SAM" id="SignalP"/>
    </source>
</evidence>
<dbReference type="SUPFAM" id="SSF55486">
    <property type="entry name" value="Metalloproteases ('zincins'), catalytic domain"/>
    <property type="match status" value="1"/>
</dbReference>
<evidence type="ECO:0000259" key="10">
    <source>
        <dbReference type="Pfam" id="PF05572"/>
    </source>
</evidence>
<keyword evidence="3" id="KW-0479">Metal-binding</keyword>
<evidence type="ECO:0000256" key="6">
    <source>
        <dbReference type="ARBA" id="ARBA00022833"/>
    </source>
</evidence>
<dbReference type="Proteomes" id="UP001521116">
    <property type="component" value="Unassembled WGS sequence"/>
</dbReference>
<dbReference type="PANTHER" id="PTHR47466:SF1">
    <property type="entry name" value="METALLOPROTEASE MEP1 (AFU_ORTHOLOGUE AFUA_1G07730)-RELATED"/>
    <property type="match status" value="1"/>
</dbReference>
<protein>
    <recommendedName>
        <fullName evidence="10">Peptidase M43 pregnancy-associated plasma-A domain-containing protein</fullName>
    </recommendedName>
</protein>
<dbReference type="EMBL" id="JAJVDC020000170">
    <property type="protein sequence ID" value="KAL1620272.1"/>
    <property type="molecule type" value="Genomic_DNA"/>
</dbReference>
<organism evidence="11 12">
    <name type="scientific">Neofusicoccum ribis</name>
    <dbReference type="NCBI Taxonomy" id="45134"/>
    <lineage>
        <taxon>Eukaryota</taxon>
        <taxon>Fungi</taxon>
        <taxon>Dikarya</taxon>
        <taxon>Ascomycota</taxon>
        <taxon>Pezizomycotina</taxon>
        <taxon>Dothideomycetes</taxon>
        <taxon>Dothideomycetes incertae sedis</taxon>
        <taxon>Botryosphaeriales</taxon>
        <taxon>Botryosphaeriaceae</taxon>
        <taxon>Neofusicoccum</taxon>
    </lineage>
</organism>
<keyword evidence="7" id="KW-0482">Metalloprotease</keyword>
<keyword evidence="4 9" id="KW-0732">Signal</keyword>
<feature type="chain" id="PRO_5045477606" description="Peptidase M43 pregnancy-associated plasma-A domain-containing protein" evidence="9">
    <location>
        <begin position="21"/>
        <end position="271"/>
    </location>
</feature>
<feature type="signal peptide" evidence="9">
    <location>
        <begin position="1"/>
        <end position="20"/>
    </location>
</feature>
<feature type="domain" description="Peptidase M43 pregnancy-associated plasma-A" evidence="10">
    <location>
        <begin position="204"/>
        <end position="270"/>
    </location>
</feature>
<dbReference type="InterPro" id="IPR008754">
    <property type="entry name" value="Peptidase_M43"/>
</dbReference>
<comment type="similarity">
    <text evidence="1">Belongs to the peptidase M43B family.</text>
</comment>
<evidence type="ECO:0000256" key="3">
    <source>
        <dbReference type="ARBA" id="ARBA00022723"/>
    </source>
</evidence>
<sequence>MHVKTSFSVGLSAMLGAVNAAGPRCSTSDPPAEFFEKSLEMNAREKAIKQAGILRARAPITVNTWFHVVAASDAVEDANISVLPTPSVNLRGAYRMKDEVLQQQLEVLNSNFAPHDIQFNLSGTTRTINSTWSDNTDTLVMKESLRKGDYATLNLYFQRKTLPGGSSGYCTFPGIVEEGTIDFFNDGCVIDAQTTPGGSAAPYNEGKTSTHEVGHWFGLYHTFQGGCNGSDNIDDTPAQASYSSGCPIGRDSCPDLPGLDPIHNYMDYSDE</sequence>
<evidence type="ECO:0000256" key="7">
    <source>
        <dbReference type="ARBA" id="ARBA00023049"/>
    </source>
</evidence>
<keyword evidence="6" id="KW-0862">Zinc</keyword>
<proteinExistence type="inferred from homology"/>
<comment type="caution">
    <text evidence="11">The sequence shown here is derived from an EMBL/GenBank/DDBJ whole genome shotgun (WGS) entry which is preliminary data.</text>
</comment>
<keyword evidence="5" id="KW-0378">Hydrolase</keyword>
<keyword evidence="8" id="KW-1015">Disulfide bond</keyword>
<accession>A0ABR3SGI9</accession>